<dbReference type="Gene3D" id="3.40.50.1820">
    <property type="entry name" value="alpha/beta hydrolase"/>
    <property type="match status" value="1"/>
</dbReference>
<dbReference type="Proteomes" id="UP001143548">
    <property type="component" value="Unassembled WGS sequence"/>
</dbReference>
<dbReference type="EMBL" id="BROQ01000179">
    <property type="protein sequence ID" value="GKZ27060.1"/>
    <property type="molecule type" value="Genomic_DNA"/>
</dbReference>
<dbReference type="Pfam" id="PF12697">
    <property type="entry name" value="Abhydrolase_6"/>
    <property type="match status" value="1"/>
</dbReference>
<feature type="domain" description="AB hydrolase-1" evidence="1">
    <location>
        <begin position="11"/>
        <end position="258"/>
    </location>
</feature>
<evidence type="ECO:0000313" key="3">
    <source>
        <dbReference type="Proteomes" id="UP001143548"/>
    </source>
</evidence>
<dbReference type="InterPro" id="IPR000073">
    <property type="entry name" value="AB_hydrolase_1"/>
</dbReference>
<accession>A0A9W5Z0U3</accession>
<organism evidence="2 3">
    <name type="scientific">Aspergillus brasiliensis</name>
    <dbReference type="NCBI Taxonomy" id="319629"/>
    <lineage>
        <taxon>Eukaryota</taxon>
        <taxon>Fungi</taxon>
        <taxon>Dikarya</taxon>
        <taxon>Ascomycota</taxon>
        <taxon>Pezizomycotina</taxon>
        <taxon>Eurotiomycetes</taxon>
        <taxon>Eurotiomycetidae</taxon>
        <taxon>Eurotiales</taxon>
        <taxon>Aspergillaceae</taxon>
        <taxon>Aspergillus</taxon>
        <taxon>Aspergillus subgen. Circumdati</taxon>
    </lineage>
</organism>
<comment type="caution">
    <text evidence="2">The sequence shown here is derived from an EMBL/GenBank/DDBJ whole genome shotgun (WGS) entry which is preliminary data.</text>
</comment>
<dbReference type="SUPFAM" id="SSF53474">
    <property type="entry name" value="alpha/beta-Hydrolases"/>
    <property type="match status" value="1"/>
</dbReference>
<sequence length="274" mass="30036">MASEQPSIMLVQGSFQTPLVYSKLATGLRDLNYPVIHPPLPSCSDVDASDFAARTMEDDARTITEALEQLIEEEEKFVVVVMHSYGGIVGSTAIPRSLTHASRQKEGKVGGVLHIFYYAAFVLPRGASVKETFGESPNNEVGVYVHLFLRHNHKLKISSLNQADGCFRIKNGARTLYSDLPDAAAAWWDSRLTPQSHLVQTTPTTRAAYEYPPSTYLICEEDQAVPVPFQERFAELARAEIDRCSAGHSPMLSQPDMLVGKIAAVVNKAAVASD</sequence>
<evidence type="ECO:0000259" key="1">
    <source>
        <dbReference type="Pfam" id="PF12697"/>
    </source>
</evidence>
<dbReference type="InterPro" id="IPR029058">
    <property type="entry name" value="AB_hydrolase_fold"/>
</dbReference>
<dbReference type="PANTHER" id="PTHR37017">
    <property type="entry name" value="AB HYDROLASE-1 DOMAIN-CONTAINING PROTEIN-RELATED"/>
    <property type="match status" value="1"/>
</dbReference>
<reference evidence="2" key="1">
    <citation type="submission" date="2022-07" db="EMBL/GenBank/DDBJ databases">
        <title>Taxonomy of Aspergillus series Nigri: significant species reduction supported by multi-species coalescent approaches.</title>
        <authorList>
            <person name="Bian C."/>
            <person name="Kusuya Y."/>
            <person name="Sklenar F."/>
            <person name="D'hooge E."/>
            <person name="Yaguchi T."/>
            <person name="Takahashi H."/>
            <person name="Hubka V."/>
        </authorList>
    </citation>
    <scope>NUCLEOTIDE SEQUENCE</scope>
    <source>
        <strain evidence="2">CBS 733.88</strain>
    </source>
</reference>
<evidence type="ECO:0000313" key="2">
    <source>
        <dbReference type="EMBL" id="GKZ27060.1"/>
    </source>
</evidence>
<dbReference type="AlphaFoldDB" id="A0A9W5Z0U3"/>
<dbReference type="InterPro" id="IPR052897">
    <property type="entry name" value="Sec-Metab_Biosynth_Hydrolase"/>
</dbReference>
<gene>
    <name evidence="2" type="ORF">AbraCBS73388_003577</name>
</gene>
<protein>
    <recommendedName>
        <fullName evidence="1">AB hydrolase-1 domain-containing protein</fullName>
    </recommendedName>
</protein>
<proteinExistence type="predicted"/>
<dbReference type="PANTHER" id="PTHR37017:SF11">
    <property type="entry name" value="ESTERASE_LIPASE_THIOESTERASE DOMAIN-CONTAINING PROTEIN"/>
    <property type="match status" value="1"/>
</dbReference>
<name>A0A9W5Z0U3_9EURO</name>